<dbReference type="InterPro" id="IPR006439">
    <property type="entry name" value="HAD-SF_hydro_IA"/>
</dbReference>
<dbReference type="PANTHER" id="PTHR12725:SF123">
    <property type="entry name" value="SUPPRESSOR OF DISRUPTION OF TFIIS-LIKE"/>
    <property type="match status" value="1"/>
</dbReference>
<reference evidence="1 2" key="1">
    <citation type="submission" date="2021-05" db="EMBL/GenBank/DDBJ databases">
        <title>Genome Assembly of Synthetic Allotetraploid Brassica napus Reveals Homoeologous Exchanges between Subgenomes.</title>
        <authorList>
            <person name="Davis J.T."/>
        </authorList>
    </citation>
    <scope>NUCLEOTIDE SEQUENCE [LARGE SCALE GENOMIC DNA]</scope>
    <source>
        <strain evidence="2">cv. Da-Ae</strain>
        <tissue evidence="1">Seedling</tissue>
    </source>
</reference>
<keyword evidence="2" id="KW-1185">Reference proteome</keyword>
<dbReference type="Proteomes" id="UP000824890">
    <property type="component" value="Unassembled WGS sequence"/>
</dbReference>
<organism evidence="1 2">
    <name type="scientific">Brassica napus</name>
    <name type="common">Rape</name>
    <dbReference type="NCBI Taxonomy" id="3708"/>
    <lineage>
        <taxon>Eukaryota</taxon>
        <taxon>Viridiplantae</taxon>
        <taxon>Streptophyta</taxon>
        <taxon>Embryophyta</taxon>
        <taxon>Tracheophyta</taxon>
        <taxon>Spermatophyta</taxon>
        <taxon>Magnoliopsida</taxon>
        <taxon>eudicotyledons</taxon>
        <taxon>Gunneridae</taxon>
        <taxon>Pentapetalae</taxon>
        <taxon>rosids</taxon>
        <taxon>malvids</taxon>
        <taxon>Brassicales</taxon>
        <taxon>Brassicaceae</taxon>
        <taxon>Brassiceae</taxon>
        <taxon>Brassica</taxon>
    </lineage>
</organism>
<evidence type="ECO:0000313" key="2">
    <source>
        <dbReference type="Proteomes" id="UP000824890"/>
    </source>
</evidence>
<dbReference type="InterPro" id="IPR023214">
    <property type="entry name" value="HAD_sf"/>
</dbReference>
<comment type="caution">
    <text evidence="1">The sequence shown here is derived from an EMBL/GenBank/DDBJ whole genome shotgun (WGS) entry which is preliminary data.</text>
</comment>
<dbReference type="SFLD" id="SFLDS00003">
    <property type="entry name" value="Haloacid_Dehalogenase"/>
    <property type="match status" value="1"/>
</dbReference>
<dbReference type="SUPFAM" id="SSF56784">
    <property type="entry name" value="HAD-like"/>
    <property type="match status" value="1"/>
</dbReference>
<name>A0ABQ8E9B4_BRANA</name>
<dbReference type="NCBIfam" id="TIGR01509">
    <property type="entry name" value="HAD-SF-IA-v3"/>
    <property type="match status" value="1"/>
</dbReference>
<dbReference type="PANTHER" id="PTHR12725">
    <property type="entry name" value="HALOACID DEHALOGENASE-LIKE HYDROLASE"/>
    <property type="match status" value="1"/>
</dbReference>
<gene>
    <name evidence="1" type="ORF">HID58_004849</name>
</gene>
<proteinExistence type="predicted"/>
<dbReference type="SFLD" id="SFLDG01132">
    <property type="entry name" value="C1.5.3:_5'-Nucleotidase_Like"/>
    <property type="match status" value="1"/>
</dbReference>
<accession>A0ABQ8E9B4</accession>
<dbReference type="Gene3D" id="3.40.50.1000">
    <property type="entry name" value="HAD superfamily/HAD-like"/>
    <property type="match status" value="1"/>
</dbReference>
<dbReference type="EMBL" id="JAGKQM010000002">
    <property type="protein sequence ID" value="KAH0937388.1"/>
    <property type="molecule type" value="Genomic_DNA"/>
</dbReference>
<sequence>MEFVNSSTPRYDCLLFDLDDTLYPLSSGLSQACANNIIEFMVEKLGIDEEGVVELNQILYKKYGTSMAGLKAVGYEFDNDEYHRFVHGRLPYENLKPDPVLRNLLLTLPLRKLVFSNGDEVHVTKALKRLGIEDCFERIISFETLNPKINETLDYLPEIPVICKPAESAFEKAFDIVQLNPHTTLFFDDSVRNIQTGKALGLHTVLVGKSEKVEGSDHALKSIHNMKEAFPELWSESINKESERIGYATRISIETYEGVDIALEHIHNIREALSELWEAVDDKAVEIRYMQRNH</sequence>
<dbReference type="InterPro" id="IPR010237">
    <property type="entry name" value="Pyr-5-nucltdase"/>
</dbReference>
<dbReference type="SFLD" id="SFLDG01129">
    <property type="entry name" value="C1.5:_HAD__Beta-PGM__Phosphata"/>
    <property type="match status" value="1"/>
</dbReference>
<dbReference type="Pfam" id="PF00702">
    <property type="entry name" value="Hydrolase"/>
    <property type="match status" value="1"/>
</dbReference>
<dbReference type="NCBIfam" id="TIGR01993">
    <property type="entry name" value="Pyr-5-nucltdase"/>
    <property type="match status" value="1"/>
</dbReference>
<dbReference type="InterPro" id="IPR036412">
    <property type="entry name" value="HAD-like_sf"/>
</dbReference>
<evidence type="ECO:0000313" key="1">
    <source>
        <dbReference type="EMBL" id="KAH0937388.1"/>
    </source>
</evidence>
<protein>
    <submittedName>
        <fullName evidence="1">Uncharacterized protein</fullName>
    </submittedName>
</protein>